<dbReference type="PANTHER" id="PTHR43132">
    <property type="entry name" value="ARSENICAL RESISTANCE OPERON REPRESSOR ARSR-RELATED"/>
    <property type="match status" value="1"/>
</dbReference>
<reference evidence="5" key="1">
    <citation type="submission" date="2021-10" db="EMBL/GenBank/DDBJ databases">
        <authorList>
            <person name="Lyu M."/>
            <person name="Wang X."/>
            <person name="Meng X."/>
            <person name="Xu K."/>
        </authorList>
    </citation>
    <scope>NUCLEOTIDE SEQUENCE</scope>
    <source>
        <strain evidence="5">A6</strain>
    </source>
</reference>
<keyword evidence="1" id="KW-0805">Transcription regulation</keyword>
<accession>A0ABS8JIN4</accession>
<dbReference type="EMBL" id="JAJGAK010000002">
    <property type="protein sequence ID" value="MCC8363328.1"/>
    <property type="molecule type" value="Genomic_DNA"/>
</dbReference>
<protein>
    <submittedName>
        <fullName evidence="5">Metalloregulator ArsR/SmtB family transcription factor</fullName>
    </submittedName>
</protein>
<dbReference type="Proteomes" id="UP001165293">
    <property type="component" value="Unassembled WGS sequence"/>
</dbReference>
<keyword evidence="2" id="KW-0238">DNA-binding</keyword>
<dbReference type="PANTHER" id="PTHR43132:SF2">
    <property type="entry name" value="ARSENICAL RESISTANCE OPERON REPRESSOR ARSR-RELATED"/>
    <property type="match status" value="1"/>
</dbReference>
<evidence type="ECO:0000313" key="5">
    <source>
        <dbReference type="EMBL" id="MCC8363328.1"/>
    </source>
</evidence>
<dbReference type="PROSITE" id="PS50987">
    <property type="entry name" value="HTH_ARSR_2"/>
    <property type="match status" value="1"/>
</dbReference>
<feature type="domain" description="HTH arsR-type" evidence="4">
    <location>
        <begin position="1"/>
        <end position="95"/>
    </location>
</feature>
<dbReference type="NCBIfam" id="NF033788">
    <property type="entry name" value="HTH_metalloreg"/>
    <property type="match status" value="1"/>
</dbReference>
<gene>
    <name evidence="5" type="ORF">LK996_09610</name>
</gene>
<evidence type="ECO:0000256" key="2">
    <source>
        <dbReference type="ARBA" id="ARBA00023125"/>
    </source>
</evidence>
<evidence type="ECO:0000259" key="4">
    <source>
        <dbReference type="PROSITE" id="PS50987"/>
    </source>
</evidence>
<dbReference type="Gene3D" id="1.10.10.10">
    <property type="entry name" value="Winged helix-like DNA-binding domain superfamily/Winged helix DNA-binding domain"/>
    <property type="match status" value="1"/>
</dbReference>
<keyword evidence="6" id="KW-1185">Reference proteome</keyword>
<evidence type="ECO:0000313" key="6">
    <source>
        <dbReference type="Proteomes" id="UP001165293"/>
    </source>
</evidence>
<evidence type="ECO:0000256" key="3">
    <source>
        <dbReference type="ARBA" id="ARBA00023163"/>
    </source>
</evidence>
<name>A0ABS8JIN4_9GAMM</name>
<dbReference type="InterPro" id="IPR036388">
    <property type="entry name" value="WH-like_DNA-bd_sf"/>
</dbReference>
<dbReference type="SMART" id="SM00418">
    <property type="entry name" value="HTH_ARSR"/>
    <property type="match status" value="1"/>
</dbReference>
<dbReference type="InterPro" id="IPR011991">
    <property type="entry name" value="ArsR-like_HTH"/>
</dbReference>
<dbReference type="CDD" id="cd00090">
    <property type="entry name" value="HTH_ARSR"/>
    <property type="match status" value="1"/>
</dbReference>
<dbReference type="InterPro" id="IPR051011">
    <property type="entry name" value="Metal_resp_trans_reg"/>
</dbReference>
<dbReference type="InterPro" id="IPR036390">
    <property type="entry name" value="WH_DNA-bd_sf"/>
</dbReference>
<keyword evidence="3" id="KW-0804">Transcription</keyword>
<dbReference type="Pfam" id="PF12840">
    <property type="entry name" value="HTH_20"/>
    <property type="match status" value="1"/>
</dbReference>
<comment type="caution">
    <text evidence="5">The sequence shown here is derived from an EMBL/GenBank/DDBJ whole genome shotgun (WGS) entry which is preliminary data.</text>
</comment>
<dbReference type="SUPFAM" id="SSF46785">
    <property type="entry name" value="Winged helix' DNA-binding domain"/>
    <property type="match status" value="1"/>
</dbReference>
<evidence type="ECO:0000256" key="1">
    <source>
        <dbReference type="ARBA" id="ARBA00023015"/>
    </source>
</evidence>
<organism evidence="5 6">
    <name type="scientific">Noviluteimonas lactosilytica</name>
    <dbReference type="NCBI Taxonomy" id="2888523"/>
    <lineage>
        <taxon>Bacteria</taxon>
        <taxon>Pseudomonadati</taxon>
        <taxon>Pseudomonadota</taxon>
        <taxon>Gammaproteobacteria</taxon>
        <taxon>Lysobacterales</taxon>
        <taxon>Lysobacteraceae</taxon>
        <taxon>Noviluteimonas</taxon>
    </lineage>
</organism>
<sequence>MEMSSSLACLAALGHESRLRAFRRLVEAGPDGLPVGELRESLDLPPATLTAHLNVLRSAGLVIDQREGRVIRVRANYEQMNDLLAYLTENCCAGSGACAPVSSTCKPRKKGASK</sequence>
<proteinExistence type="predicted"/>
<dbReference type="InterPro" id="IPR001845">
    <property type="entry name" value="HTH_ArsR_DNA-bd_dom"/>
</dbReference>